<feature type="repeat" description="TPR" evidence="3">
    <location>
        <begin position="598"/>
        <end position="631"/>
    </location>
</feature>
<sequence length="668" mass="75965">MPQNIPPSNTDKFIGRSRELERLHQQLQRNNEVVIAAVEGMGGVGKTELAIQHSLLHLQLHTYPGGICWLRAREEDIGLQIIQFARTDLGLQPPEDLELPERVRWCWQHWQHKGDTLVVVDDVKDYSLIKPLLPPQPSQFKVLITTRLKLDLAGSLFLEVLQEDDALLLLTQLVGEQKVTQESIKAKELVQRLGYLPLALQLVGRYVKKRKISLTEMLRRLEEKGLRHPSLEVKENDPTWTLDIKRGVAAAFELSWSELSESAQQLGCLLSLFALAGIPWLLVERAAADLDAEELEDARVELENLHLLTGEDTYVLHQLIREFLRDKQKNLASGDEHKSSFCQAMVEVAKEIPQTPNLNEITALTPAIPHLAEVAQNLIDAVSDENLPWVFTGLGRFYEGQGLYALAQPWLEQCVSVVQSRLGEEHPDVAASYNNLALLYYFQGRYTNAEPLYIKALELRQRLLGEEHPDVANSYNNLAELYRSQGRYTEAEPLYINALELRLRLLGEEHPDIALSYNNLALLYYSQGRYTDAEPLLIKALELRLRLLGQEHPDVAASYNNLAALYDSQGRYTEAEPLYIKALELRQRLLGDEHPSVATSYNNLATLYKSLGRYTEAEPLYIKALEIAERSLGVNHPNTITFRKNLQLLRDNRQSYNSEHFDKLSASQ</sequence>
<dbReference type="EMBL" id="QMEC01000112">
    <property type="protein sequence ID" value="NMF65644.1"/>
    <property type="molecule type" value="Genomic_DNA"/>
</dbReference>
<dbReference type="Pfam" id="PF13424">
    <property type="entry name" value="TPR_12"/>
    <property type="match status" value="3"/>
</dbReference>
<evidence type="ECO:0000256" key="3">
    <source>
        <dbReference type="PROSITE-ProRule" id="PRU00339"/>
    </source>
</evidence>
<dbReference type="InterPro" id="IPR019734">
    <property type="entry name" value="TPR_rpt"/>
</dbReference>
<comment type="caution">
    <text evidence="5">The sequence shown here is derived from an EMBL/GenBank/DDBJ whole genome shotgun (WGS) entry which is preliminary data.</text>
</comment>
<dbReference type="Pfam" id="PF00931">
    <property type="entry name" value="NB-ARC"/>
    <property type="match status" value="1"/>
</dbReference>
<feature type="repeat" description="TPR" evidence="3">
    <location>
        <begin position="430"/>
        <end position="463"/>
    </location>
</feature>
<dbReference type="PROSITE" id="PS50005">
    <property type="entry name" value="TPR"/>
    <property type="match status" value="4"/>
</dbReference>
<evidence type="ECO:0000256" key="2">
    <source>
        <dbReference type="ARBA" id="ARBA00022803"/>
    </source>
</evidence>
<feature type="domain" description="NB-ARC" evidence="4">
    <location>
        <begin position="18"/>
        <end position="178"/>
    </location>
</feature>
<evidence type="ECO:0000259" key="4">
    <source>
        <dbReference type="Pfam" id="PF00931"/>
    </source>
</evidence>
<feature type="repeat" description="TPR" evidence="3">
    <location>
        <begin position="472"/>
        <end position="505"/>
    </location>
</feature>
<dbReference type="SMART" id="SM00028">
    <property type="entry name" value="TPR"/>
    <property type="match status" value="6"/>
</dbReference>
<reference evidence="5 6" key="1">
    <citation type="submission" date="2018-06" db="EMBL/GenBank/DDBJ databases">
        <title>Comparative genomics of Brasilonema spp. strains.</title>
        <authorList>
            <person name="Alvarenga D.O."/>
            <person name="Fiore M.F."/>
            <person name="Varani A.M."/>
        </authorList>
    </citation>
    <scope>NUCLEOTIDE SEQUENCE [LARGE SCALE GENOMIC DNA]</scope>
    <source>
        <strain evidence="5 6">UFV-OR1</strain>
    </source>
</reference>
<evidence type="ECO:0000313" key="6">
    <source>
        <dbReference type="Proteomes" id="UP000762253"/>
    </source>
</evidence>
<dbReference type="PRINTS" id="PR00381">
    <property type="entry name" value="KINESINLIGHT"/>
</dbReference>
<evidence type="ECO:0000256" key="1">
    <source>
        <dbReference type="ARBA" id="ARBA00022737"/>
    </source>
</evidence>
<keyword evidence="6" id="KW-1185">Reference proteome</keyword>
<dbReference type="PANTHER" id="PTHR45641:SF19">
    <property type="entry name" value="NEPHROCYSTIN-3"/>
    <property type="match status" value="1"/>
</dbReference>
<dbReference type="Proteomes" id="UP000762253">
    <property type="component" value="Unassembled WGS sequence"/>
</dbReference>
<protein>
    <submittedName>
        <fullName evidence="5">Tetratricopeptide repeat protein</fullName>
    </submittedName>
</protein>
<dbReference type="InterPro" id="IPR027417">
    <property type="entry name" value="P-loop_NTPase"/>
</dbReference>
<accession>A0ABX1MAM3</accession>
<dbReference type="PANTHER" id="PTHR45641">
    <property type="entry name" value="TETRATRICOPEPTIDE REPEAT PROTEIN (AFU_ORTHOLOGUE AFUA_6G03870)"/>
    <property type="match status" value="1"/>
</dbReference>
<dbReference type="SUPFAM" id="SSF48452">
    <property type="entry name" value="TPR-like"/>
    <property type="match status" value="2"/>
</dbReference>
<proteinExistence type="predicted"/>
<evidence type="ECO:0000313" key="5">
    <source>
        <dbReference type="EMBL" id="NMF65644.1"/>
    </source>
</evidence>
<dbReference type="InterPro" id="IPR011990">
    <property type="entry name" value="TPR-like_helical_dom_sf"/>
</dbReference>
<name>A0ABX1MAM3_9CYAN</name>
<dbReference type="Gene3D" id="1.25.40.10">
    <property type="entry name" value="Tetratricopeptide repeat domain"/>
    <property type="match status" value="2"/>
</dbReference>
<keyword evidence="2 3" id="KW-0802">TPR repeat</keyword>
<gene>
    <name evidence="5" type="ORF">DP115_23970</name>
</gene>
<dbReference type="Gene3D" id="3.40.50.300">
    <property type="entry name" value="P-loop containing nucleotide triphosphate hydrolases"/>
    <property type="match status" value="1"/>
</dbReference>
<keyword evidence="1" id="KW-0677">Repeat</keyword>
<dbReference type="InterPro" id="IPR002182">
    <property type="entry name" value="NB-ARC"/>
</dbReference>
<organism evidence="5 6">
    <name type="scientific">Brasilonema octagenarum UFV-OR1</name>
    <dbReference type="NCBI Taxonomy" id="417115"/>
    <lineage>
        <taxon>Bacteria</taxon>
        <taxon>Bacillati</taxon>
        <taxon>Cyanobacteriota</taxon>
        <taxon>Cyanophyceae</taxon>
        <taxon>Nostocales</taxon>
        <taxon>Scytonemataceae</taxon>
        <taxon>Brasilonema</taxon>
        <taxon>Octagenarum group</taxon>
    </lineage>
</organism>
<feature type="repeat" description="TPR" evidence="3">
    <location>
        <begin position="556"/>
        <end position="589"/>
    </location>
</feature>
<dbReference type="SUPFAM" id="SSF52540">
    <property type="entry name" value="P-loop containing nucleoside triphosphate hydrolases"/>
    <property type="match status" value="1"/>
</dbReference>